<keyword evidence="1" id="KW-0812">Transmembrane</keyword>
<keyword evidence="1" id="KW-0472">Membrane</keyword>
<name>A0A9W6BR28_9CHLO</name>
<evidence type="ECO:0000313" key="3">
    <source>
        <dbReference type="Proteomes" id="UP001165080"/>
    </source>
</evidence>
<evidence type="ECO:0000256" key="1">
    <source>
        <dbReference type="SAM" id="Phobius"/>
    </source>
</evidence>
<keyword evidence="3" id="KW-1185">Reference proteome</keyword>
<keyword evidence="1" id="KW-1133">Transmembrane helix</keyword>
<organism evidence="2 3">
    <name type="scientific">Pleodorina starrii</name>
    <dbReference type="NCBI Taxonomy" id="330485"/>
    <lineage>
        <taxon>Eukaryota</taxon>
        <taxon>Viridiplantae</taxon>
        <taxon>Chlorophyta</taxon>
        <taxon>core chlorophytes</taxon>
        <taxon>Chlorophyceae</taxon>
        <taxon>CS clade</taxon>
        <taxon>Chlamydomonadales</taxon>
        <taxon>Volvocaceae</taxon>
        <taxon>Pleodorina</taxon>
    </lineage>
</organism>
<feature type="transmembrane region" description="Helical" evidence="1">
    <location>
        <begin position="76"/>
        <end position="93"/>
    </location>
</feature>
<feature type="transmembrane region" description="Helical" evidence="1">
    <location>
        <begin position="105"/>
        <end position="131"/>
    </location>
</feature>
<comment type="caution">
    <text evidence="2">The sequence shown here is derived from an EMBL/GenBank/DDBJ whole genome shotgun (WGS) entry which is preliminary data.</text>
</comment>
<proteinExistence type="predicted"/>
<dbReference type="EMBL" id="BRXU01000016">
    <property type="protein sequence ID" value="GLC56573.1"/>
    <property type="molecule type" value="Genomic_DNA"/>
</dbReference>
<gene>
    <name evidence="2" type="primary">PLESTB001684</name>
    <name evidence="2" type="ORF">PLESTB_001122500</name>
</gene>
<dbReference type="AlphaFoldDB" id="A0A9W6BR28"/>
<sequence>MLSPCPSPRHPCLGCRRNAGHLQHATGTRWATAFSLFRLPTSLSAGLAAVRAASDLAAACVALLNVDVRSALNPSLGLLLVTMVLAVAMINALDDVGFGAAVLAWLVGLIAASHTLLMVKGFCVALAVALAMRAAVKYVPEEDDVSAAKEALEKRTKAA</sequence>
<feature type="transmembrane region" description="Helical" evidence="1">
    <location>
        <begin position="43"/>
        <end position="64"/>
    </location>
</feature>
<protein>
    <submittedName>
        <fullName evidence="2">Uncharacterized protein</fullName>
    </submittedName>
</protein>
<reference evidence="2 3" key="1">
    <citation type="journal article" date="2023" name="Commun. Biol.">
        <title>Reorganization of the ancestral sex-determining regions during the evolution of trioecy in Pleodorina starrii.</title>
        <authorList>
            <person name="Takahashi K."/>
            <person name="Suzuki S."/>
            <person name="Kawai-Toyooka H."/>
            <person name="Yamamoto K."/>
            <person name="Hamaji T."/>
            <person name="Ootsuki R."/>
            <person name="Yamaguchi H."/>
            <person name="Kawachi M."/>
            <person name="Higashiyama T."/>
            <person name="Nozaki H."/>
        </authorList>
    </citation>
    <scope>NUCLEOTIDE SEQUENCE [LARGE SCALE GENOMIC DNA]</scope>
    <source>
        <strain evidence="2 3">NIES-4479</strain>
    </source>
</reference>
<dbReference type="Proteomes" id="UP001165080">
    <property type="component" value="Unassembled WGS sequence"/>
</dbReference>
<evidence type="ECO:0000313" key="2">
    <source>
        <dbReference type="EMBL" id="GLC56573.1"/>
    </source>
</evidence>
<accession>A0A9W6BR28</accession>